<dbReference type="OrthoDB" id="7059309at2"/>
<dbReference type="EMBL" id="JACHBQ010000001">
    <property type="protein sequence ID" value="MBB5641686.1"/>
    <property type="molecule type" value="Genomic_DNA"/>
</dbReference>
<evidence type="ECO:0000256" key="1">
    <source>
        <dbReference type="SAM" id="Phobius"/>
    </source>
</evidence>
<sequence>MIEGPRRAQRYVAADLIFTEIFITVLLTWDLISTLTLALAVAGHEDPTVIVALNDLRLVREKPWPKAFIANRDTRGQDM</sequence>
<accession>A0A7W8ZWW8</accession>
<keyword evidence="1" id="KW-1133">Transmembrane helix</keyword>
<protein>
    <submittedName>
        <fullName evidence="2">Cation transport ATPase</fullName>
    </submittedName>
</protein>
<dbReference type="AlphaFoldDB" id="A0A7W8ZWW8"/>
<comment type="caution">
    <text evidence="2">The sequence shown here is derived from an EMBL/GenBank/DDBJ whole genome shotgun (WGS) entry which is preliminary data.</text>
</comment>
<name>A0A7W8ZWW8_9MICO</name>
<evidence type="ECO:0000313" key="2">
    <source>
        <dbReference type="EMBL" id="MBB5641686.1"/>
    </source>
</evidence>
<keyword evidence="1" id="KW-0472">Membrane</keyword>
<gene>
    <name evidence="2" type="ORF">BJ997_002234</name>
</gene>
<organism evidence="2 3">
    <name type="scientific">Cryobacterium roopkundense</name>
    <dbReference type="NCBI Taxonomy" id="1001240"/>
    <lineage>
        <taxon>Bacteria</taxon>
        <taxon>Bacillati</taxon>
        <taxon>Actinomycetota</taxon>
        <taxon>Actinomycetes</taxon>
        <taxon>Micrococcales</taxon>
        <taxon>Microbacteriaceae</taxon>
        <taxon>Cryobacterium</taxon>
    </lineage>
</organism>
<reference evidence="2 3" key="1">
    <citation type="submission" date="2020-08" db="EMBL/GenBank/DDBJ databases">
        <title>Sequencing the genomes of 1000 actinobacteria strains.</title>
        <authorList>
            <person name="Klenk H.-P."/>
        </authorList>
    </citation>
    <scope>NUCLEOTIDE SEQUENCE [LARGE SCALE GENOMIC DNA]</scope>
    <source>
        <strain evidence="2 3">DSM 21065</strain>
    </source>
</reference>
<proteinExistence type="predicted"/>
<dbReference type="RefSeq" id="WP_052542109.1">
    <property type="nucleotide sequence ID" value="NZ_JACHBQ010000001.1"/>
</dbReference>
<feature type="transmembrane region" description="Helical" evidence="1">
    <location>
        <begin position="12"/>
        <end position="32"/>
    </location>
</feature>
<evidence type="ECO:0000313" key="3">
    <source>
        <dbReference type="Proteomes" id="UP000561726"/>
    </source>
</evidence>
<dbReference type="Proteomes" id="UP000561726">
    <property type="component" value="Unassembled WGS sequence"/>
</dbReference>
<keyword evidence="1" id="KW-0812">Transmembrane</keyword>